<name>A0A948TI94_9LACO</name>
<gene>
    <name evidence="2" type="ORF">H9901_00200</name>
</gene>
<proteinExistence type="predicted"/>
<feature type="domain" description="HTH-type transcriptional regulator Rgg C-terminal" evidence="1">
    <location>
        <begin position="1"/>
        <end position="131"/>
    </location>
</feature>
<dbReference type="InterPro" id="IPR010057">
    <property type="entry name" value="Transcription_activator_Rgg_C"/>
</dbReference>
<comment type="caution">
    <text evidence="2">The sequence shown here is derived from an EMBL/GenBank/DDBJ whole genome shotgun (WGS) entry which is preliminary data.</text>
</comment>
<dbReference type="EMBL" id="JAHLFS010000003">
    <property type="protein sequence ID" value="MBU3851123.1"/>
    <property type="molecule type" value="Genomic_DNA"/>
</dbReference>
<evidence type="ECO:0000259" key="1">
    <source>
        <dbReference type="Pfam" id="PF21259"/>
    </source>
</evidence>
<sequence length="143" mass="16890">YELFIFKNIWFIFKPTVLRTILPRIIRRLNCYYENLATQKECVQIILRLITVCILKKELAGANYLLNKLTTTNQIWNNNCQLTLENITLAFLKNIIIWITSKQTQAIKNNVTVIIDTLKQFEDKTYQITFQGILKQVTELYAL</sequence>
<reference evidence="2" key="2">
    <citation type="submission" date="2021-04" db="EMBL/GenBank/DDBJ databases">
        <authorList>
            <person name="Gilroy R."/>
        </authorList>
    </citation>
    <scope>NUCLEOTIDE SEQUENCE</scope>
    <source>
        <strain evidence="2">F6-6636</strain>
    </source>
</reference>
<dbReference type="NCBIfam" id="TIGR01716">
    <property type="entry name" value="RGG_Cterm"/>
    <property type="match status" value="1"/>
</dbReference>
<feature type="non-terminal residue" evidence="2">
    <location>
        <position position="1"/>
    </location>
</feature>
<protein>
    <recommendedName>
        <fullName evidence="1">HTH-type transcriptional regulator Rgg C-terminal domain-containing protein</fullName>
    </recommendedName>
</protein>
<evidence type="ECO:0000313" key="2">
    <source>
        <dbReference type="EMBL" id="MBU3851123.1"/>
    </source>
</evidence>
<evidence type="ECO:0000313" key="3">
    <source>
        <dbReference type="Proteomes" id="UP000777303"/>
    </source>
</evidence>
<accession>A0A948TI94</accession>
<dbReference type="AlphaFoldDB" id="A0A948TI94"/>
<organism evidence="2 3">
    <name type="scientific">Candidatus Paralactobacillus gallistercoris</name>
    <dbReference type="NCBI Taxonomy" id="2838724"/>
    <lineage>
        <taxon>Bacteria</taxon>
        <taxon>Bacillati</taxon>
        <taxon>Bacillota</taxon>
        <taxon>Bacilli</taxon>
        <taxon>Lactobacillales</taxon>
        <taxon>Lactobacillaceae</taxon>
        <taxon>Lactobacillus</taxon>
    </lineage>
</organism>
<dbReference type="Pfam" id="PF21259">
    <property type="entry name" value="Rgg_C"/>
    <property type="match status" value="1"/>
</dbReference>
<dbReference type="Proteomes" id="UP000777303">
    <property type="component" value="Unassembled WGS sequence"/>
</dbReference>
<reference evidence="2" key="1">
    <citation type="journal article" date="2021" name="PeerJ">
        <title>Extensive microbial diversity within the chicken gut microbiome revealed by metagenomics and culture.</title>
        <authorList>
            <person name="Gilroy R."/>
            <person name="Ravi A."/>
            <person name="Getino M."/>
            <person name="Pursley I."/>
            <person name="Horton D.L."/>
            <person name="Alikhan N.F."/>
            <person name="Baker D."/>
            <person name="Gharbi K."/>
            <person name="Hall N."/>
            <person name="Watson M."/>
            <person name="Adriaenssens E.M."/>
            <person name="Foster-Nyarko E."/>
            <person name="Jarju S."/>
            <person name="Secka A."/>
            <person name="Antonio M."/>
            <person name="Oren A."/>
            <person name="Chaudhuri R.R."/>
            <person name="La Ragione R."/>
            <person name="Hildebrand F."/>
            <person name="Pallen M.J."/>
        </authorList>
    </citation>
    <scope>NUCLEOTIDE SEQUENCE</scope>
    <source>
        <strain evidence="2">F6-6636</strain>
    </source>
</reference>